<evidence type="ECO:0000256" key="7">
    <source>
        <dbReference type="ARBA" id="ARBA00023170"/>
    </source>
</evidence>
<dbReference type="SUPFAM" id="SSF64356">
    <property type="entry name" value="SNARE-like"/>
    <property type="match status" value="1"/>
</dbReference>
<evidence type="ECO:0000256" key="3">
    <source>
        <dbReference type="ARBA" id="ARBA00022741"/>
    </source>
</evidence>
<dbReference type="PANTHER" id="PTHR43134">
    <property type="entry name" value="SIGNAL RECOGNITION PARTICLE RECEPTOR SUBUNIT ALPHA"/>
    <property type="match status" value="1"/>
</dbReference>
<gene>
    <name evidence="10" type="ORF">HK099_006150</name>
</gene>
<dbReference type="InterPro" id="IPR036225">
    <property type="entry name" value="SRP/SRP_N"/>
</dbReference>
<dbReference type="FunFam" id="3.40.50.300:FF:000188">
    <property type="entry name" value="signal recognition particle receptor subunit alpha"/>
    <property type="match status" value="1"/>
</dbReference>
<evidence type="ECO:0000256" key="8">
    <source>
        <dbReference type="SAM" id="MobiDB-lite"/>
    </source>
</evidence>
<dbReference type="InterPro" id="IPR013822">
    <property type="entry name" value="Signal_recog_particl_SRP54_hlx"/>
</dbReference>
<sequence length="567" mass="63239">MIDSCTILANGGKVLFEYKSGLNVPDLINDFVEFTLTNQSTNAKNSQINLKNNVLMYRQNNKFNYTIILSHQNIISIPYSNSLLAEFDRIVEVNIENLNQSILSSTFLNLVRKFEDTDLESKRNKAPRSFKETDKYLKSQLVSKESEEKRVMKGYSPKSKSDAEKSPKTAKKSTKQARTWSGDNMKDNNKSIKALDYSKDSTVDRNDEAIDANSLIDQNGIGKFNSEGLYEASELETPLMNSEESESSGFLSYFQNLTSQRVLKEEDLAPVLETLRNHLIDRNVAVDITGVLSESILKALVGKKIGTFSRVHTIVSTQMEQSIKKILTPSTATDVLRDINFVNKTENRPYSLVFVGVNGVGKSTNLSKVCFWLLQNKKKILVAACDTFRSGAVEQLRVHVRNLTSLCENLNLVGKVELFEKGYGKDSATIARDAISFAKNNEFDVVLVDTAGRMQDNEPLMRALAKLVTMNDPDKIVFVGEALVGNEAVDQLSKFNRALKDFSGLERPRQIDGIILTKFDTVDEKVGAALSMTYVTGKPVLFVGTGQTYTDLKKLNIKSIVCSLLGQ</sequence>
<dbReference type="CDD" id="cd17876">
    <property type="entry name" value="SRalpha_C"/>
    <property type="match status" value="1"/>
</dbReference>
<dbReference type="Gene3D" id="1.20.120.140">
    <property type="entry name" value="Signal recognition particle SRP54, nucleotide-binding domain"/>
    <property type="match status" value="1"/>
</dbReference>
<dbReference type="GO" id="GO:0003924">
    <property type="term" value="F:GTPase activity"/>
    <property type="evidence" value="ECO:0007669"/>
    <property type="project" value="TreeGrafter"/>
</dbReference>
<reference evidence="10" key="1">
    <citation type="submission" date="2020-05" db="EMBL/GenBank/DDBJ databases">
        <title>Phylogenomic resolution of chytrid fungi.</title>
        <authorList>
            <person name="Stajich J.E."/>
            <person name="Amses K."/>
            <person name="Simmons R."/>
            <person name="Seto K."/>
            <person name="Myers J."/>
            <person name="Bonds A."/>
            <person name="Quandt C.A."/>
            <person name="Barry K."/>
            <person name="Liu P."/>
            <person name="Grigoriev I."/>
            <person name="Longcore J.E."/>
            <person name="James T.Y."/>
        </authorList>
    </citation>
    <scope>NUCLEOTIDE SEQUENCE</scope>
    <source>
        <strain evidence="10">JEL0476</strain>
    </source>
</reference>
<feature type="domain" description="SRP54-type proteins GTP-binding" evidence="9">
    <location>
        <begin position="539"/>
        <end position="552"/>
    </location>
</feature>
<dbReference type="Gene3D" id="3.30.450.60">
    <property type="match status" value="1"/>
</dbReference>
<dbReference type="InterPro" id="IPR003593">
    <property type="entry name" value="AAA+_ATPase"/>
</dbReference>
<organism evidence="10 11">
    <name type="scientific">Clydaea vesicula</name>
    <dbReference type="NCBI Taxonomy" id="447962"/>
    <lineage>
        <taxon>Eukaryota</taxon>
        <taxon>Fungi</taxon>
        <taxon>Fungi incertae sedis</taxon>
        <taxon>Chytridiomycota</taxon>
        <taxon>Chytridiomycota incertae sedis</taxon>
        <taxon>Chytridiomycetes</taxon>
        <taxon>Lobulomycetales</taxon>
        <taxon>Lobulomycetaceae</taxon>
        <taxon>Clydaea</taxon>
    </lineage>
</organism>
<dbReference type="Proteomes" id="UP001211065">
    <property type="component" value="Unassembled WGS sequence"/>
</dbReference>
<dbReference type="SUPFAM" id="SSF52540">
    <property type="entry name" value="P-loop containing nucleoside triphosphate hydrolases"/>
    <property type="match status" value="1"/>
</dbReference>
<evidence type="ECO:0000256" key="1">
    <source>
        <dbReference type="ARBA" id="ARBA00004397"/>
    </source>
</evidence>
<dbReference type="PROSITE" id="PS00300">
    <property type="entry name" value="SRP54"/>
    <property type="match status" value="1"/>
</dbReference>
<dbReference type="AlphaFoldDB" id="A0AAD5U097"/>
<dbReference type="SMART" id="SM00382">
    <property type="entry name" value="AAA"/>
    <property type="match status" value="1"/>
</dbReference>
<keyword evidence="3" id="KW-0547">Nucleotide-binding</keyword>
<dbReference type="InterPro" id="IPR011012">
    <property type="entry name" value="Longin-like_dom_sf"/>
</dbReference>
<dbReference type="Pfam" id="PF00448">
    <property type="entry name" value="SRP54"/>
    <property type="match status" value="1"/>
</dbReference>
<dbReference type="Gene3D" id="3.40.50.300">
    <property type="entry name" value="P-loop containing nucleotide triphosphate hydrolases"/>
    <property type="match status" value="1"/>
</dbReference>
<keyword evidence="4" id="KW-0256">Endoplasmic reticulum</keyword>
<protein>
    <recommendedName>
        <fullName evidence="9">SRP54-type proteins GTP-binding domain-containing protein</fullName>
    </recommendedName>
</protein>
<keyword evidence="6" id="KW-0472">Membrane</keyword>
<feature type="region of interest" description="Disordered" evidence="8">
    <location>
        <begin position="141"/>
        <end position="193"/>
    </location>
</feature>
<dbReference type="SUPFAM" id="SSF47364">
    <property type="entry name" value="Domain of the SRP/SRP receptor G-proteins"/>
    <property type="match status" value="1"/>
</dbReference>
<comment type="similarity">
    <text evidence="2">Belongs to the GTP-binding SRP family.</text>
</comment>
<evidence type="ECO:0000313" key="10">
    <source>
        <dbReference type="EMBL" id="KAJ3215905.1"/>
    </source>
</evidence>
<comment type="subcellular location">
    <subcellularLocation>
        <location evidence="1">Endoplasmic reticulum membrane</location>
        <topology evidence="1">Peripheral membrane protein</topology>
        <orientation evidence="1">Cytoplasmic side</orientation>
    </subcellularLocation>
</comment>
<dbReference type="InterPro" id="IPR042101">
    <property type="entry name" value="SRP54_N_sf"/>
</dbReference>
<dbReference type="InterPro" id="IPR000897">
    <property type="entry name" value="SRP54_GTPase_dom"/>
</dbReference>
<dbReference type="GO" id="GO:0005789">
    <property type="term" value="C:endoplasmic reticulum membrane"/>
    <property type="evidence" value="ECO:0007669"/>
    <property type="project" value="UniProtKB-SubCell"/>
</dbReference>
<keyword evidence="7" id="KW-0675">Receptor</keyword>
<dbReference type="Pfam" id="PF02881">
    <property type="entry name" value="SRP54_N"/>
    <property type="match status" value="1"/>
</dbReference>
<dbReference type="GO" id="GO:0005525">
    <property type="term" value="F:GTP binding"/>
    <property type="evidence" value="ECO:0007669"/>
    <property type="project" value="UniProtKB-KW"/>
</dbReference>
<accession>A0AAD5U097</accession>
<dbReference type="InterPro" id="IPR027417">
    <property type="entry name" value="P-loop_NTPase"/>
</dbReference>
<dbReference type="GO" id="GO:0005047">
    <property type="term" value="F:signal recognition particle binding"/>
    <property type="evidence" value="ECO:0007669"/>
    <property type="project" value="TreeGrafter"/>
</dbReference>
<evidence type="ECO:0000256" key="6">
    <source>
        <dbReference type="ARBA" id="ARBA00023136"/>
    </source>
</evidence>
<evidence type="ECO:0000259" key="9">
    <source>
        <dbReference type="PROSITE" id="PS00300"/>
    </source>
</evidence>
<name>A0AAD5U097_9FUNG</name>
<dbReference type="GO" id="GO:0006614">
    <property type="term" value="P:SRP-dependent cotranslational protein targeting to membrane"/>
    <property type="evidence" value="ECO:0007669"/>
    <property type="project" value="InterPro"/>
</dbReference>
<keyword evidence="5" id="KW-0342">GTP-binding</keyword>
<evidence type="ECO:0000256" key="4">
    <source>
        <dbReference type="ARBA" id="ARBA00022824"/>
    </source>
</evidence>
<dbReference type="SMART" id="SM00962">
    <property type="entry name" value="SRP54"/>
    <property type="match status" value="1"/>
</dbReference>
<comment type="caution">
    <text evidence="10">The sequence shown here is derived from an EMBL/GenBank/DDBJ whole genome shotgun (WGS) entry which is preliminary data.</text>
</comment>
<proteinExistence type="inferred from homology"/>
<evidence type="ECO:0000313" key="11">
    <source>
        <dbReference type="Proteomes" id="UP001211065"/>
    </source>
</evidence>
<evidence type="ECO:0000256" key="2">
    <source>
        <dbReference type="ARBA" id="ARBA00008531"/>
    </source>
</evidence>
<dbReference type="PANTHER" id="PTHR43134:SF1">
    <property type="entry name" value="SIGNAL RECOGNITION PARTICLE RECEPTOR SUBUNIT ALPHA"/>
    <property type="match status" value="1"/>
</dbReference>
<keyword evidence="11" id="KW-1185">Reference proteome</keyword>
<evidence type="ECO:0000256" key="5">
    <source>
        <dbReference type="ARBA" id="ARBA00023134"/>
    </source>
</evidence>
<dbReference type="EMBL" id="JADGJW010000512">
    <property type="protein sequence ID" value="KAJ3215905.1"/>
    <property type="molecule type" value="Genomic_DNA"/>
</dbReference>